<proteinExistence type="predicted"/>
<dbReference type="EMBL" id="CAXITT010000159">
    <property type="protein sequence ID" value="CAL1534029.1"/>
    <property type="molecule type" value="Genomic_DNA"/>
</dbReference>
<feature type="region of interest" description="Disordered" evidence="1">
    <location>
        <begin position="25"/>
        <end position="52"/>
    </location>
</feature>
<keyword evidence="3" id="KW-1185">Reference proteome</keyword>
<protein>
    <submittedName>
        <fullName evidence="2">Uncharacterized protein</fullName>
    </submittedName>
</protein>
<dbReference type="AlphaFoldDB" id="A0AAV2HMF4"/>
<evidence type="ECO:0000256" key="1">
    <source>
        <dbReference type="SAM" id="MobiDB-lite"/>
    </source>
</evidence>
<name>A0AAV2HMF4_LYMST</name>
<accession>A0AAV2HMF4</accession>
<evidence type="ECO:0000313" key="2">
    <source>
        <dbReference type="EMBL" id="CAL1534029.1"/>
    </source>
</evidence>
<sequence>MPKRLNRETVVESVLDNSIDNKEVVNKSRTLEKNNSNKLHSTKSRTVRSNASKGALLESVDRKQAHNLNRLTAEVSTNQIKKQEVTKISSCDSDHEDISGISFKFSQEPLLNSSQDDSFCDVKWDCGSPETIQKVKRWRGHYNAESVKNAVSYFSDIHVKSQKNASSSSKVGTILHSKDLFALATKSRPHKGKERICKKKPHDFQEMVDSFLQDLTKKNQTGK</sequence>
<comment type="caution">
    <text evidence="2">The sequence shown here is derived from an EMBL/GenBank/DDBJ whole genome shotgun (WGS) entry which is preliminary data.</text>
</comment>
<evidence type="ECO:0000313" key="3">
    <source>
        <dbReference type="Proteomes" id="UP001497497"/>
    </source>
</evidence>
<dbReference type="Proteomes" id="UP001497497">
    <property type="component" value="Unassembled WGS sequence"/>
</dbReference>
<reference evidence="2 3" key="1">
    <citation type="submission" date="2024-04" db="EMBL/GenBank/DDBJ databases">
        <authorList>
            <consortium name="Genoscope - CEA"/>
            <person name="William W."/>
        </authorList>
    </citation>
    <scope>NUCLEOTIDE SEQUENCE [LARGE SCALE GENOMIC DNA]</scope>
</reference>
<gene>
    <name evidence="2" type="ORF">GSLYS_00007989001</name>
</gene>
<organism evidence="2 3">
    <name type="scientific">Lymnaea stagnalis</name>
    <name type="common">Great pond snail</name>
    <name type="synonym">Helix stagnalis</name>
    <dbReference type="NCBI Taxonomy" id="6523"/>
    <lineage>
        <taxon>Eukaryota</taxon>
        <taxon>Metazoa</taxon>
        <taxon>Spiralia</taxon>
        <taxon>Lophotrochozoa</taxon>
        <taxon>Mollusca</taxon>
        <taxon>Gastropoda</taxon>
        <taxon>Heterobranchia</taxon>
        <taxon>Euthyneura</taxon>
        <taxon>Panpulmonata</taxon>
        <taxon>Hygrophila</taxon>
        <taxon>Lymnaeoidea</taxon>
        <taxon>Lymnaeidae</taxon>
        <taxon>Lymnaea</taxon>
    </lineage>
</organism>